<evidence type="ECO:0000313" key="3">
    <source>
        <dbReference type="Proteomes" id="UP001595741"/>
    </source>
</evidence>
<dbReference type="Proteomes" id="UP001595741">
    <property type="component" value="Unassembled WGS sequence"/>
</dbReference>
<gene>
    <name evidence="2" type="ORF">ACFOLG_02875</name>
</gene>
<dbReference type="InterPro" id="IPR025188">
    <property type="entry name" value="DUF4113"/>
</dbReference>
<keyword evidence="3" id="KW-1185">Reference proteome</keyword>
<evidence type="ECO:0000313" key="2">
    <source>
        <dbReference type="EMBL" id="MFC3531116.1"/>
    </source>
</evidence>
<dbReference type="RefSeq" id="WP_386088167.1">
    <property type="nucleotide sequence ID" value="NZ_JBHRXN010000009.1"/>
</dbReference>
<evidence type="ECO:0000259" key="1">
    <source>
        <dbReference type="Pfam" id="PF13438"/>
    </source>
</evidence>
<dbReference type="EMBL" id="JBHRXN010000009">
    <property type="protein sequence ID" value="MFC3531116.1"/>
    <property type="molecule type" value="Genomic_DNA"/>
</dbReference>
<dbReference type="Pfam" id="PF13438">
    <property type="entry name" value="DUF4113"/>
    <property type="match status" value="1"/>
</dbReference>
<feature type="domain" description="DUF4113" evidence="1">
    <location>
        <begin position="1"/>
        <end position="47"/>
    </location>
</feature>
<reference evidence="3" key="1">
    <citation type="journal article" date="2019" name="Int. J. Syst. Evol. Microbiol.">
        <title>The Global Catalogue of Microorganisms (GCM) 10K type strain sequencing project: providing services to taxonomists for standard genome sequencing and annotation.</title>
        <authorList>
            <consortium name="The Broad Institute Genomics Platform"/>
            <consortium name="The Broad Institute Genome Sequencing Center for Infectious Disease"/>
            <person name="Wu L."/>
            <person name="Ma J."/>
        </authorList>
    </citation>
    <scope>NUCLEOTIDE SEQUENCE [LARGE SCALE GENOMIC DNA]</scope>
    <source>
        <strain evidence="3">KCTC 42742</strain>
    </source>
</reference>
<comment type="caution">
    <text evidence="2">The sequence shown here is derived from an EMBL/GenBank/DDBJ whole genome shotgun (WGS) entry which is preliminary data.</text>
</comment>
<proteinExistence type="predicted"/>
<sequence length="49" mass="5617">MAVMDRVNAEYGRGTIRLASEGLKRGWAMRQVQRSPGWTTHRDECIVAR</sequence>
<name>A0ABV7R9S4_9NEIS</name>
<organism evidence="2 3">
    <name type="scientific">Vogesella facilis</name>
    <dbReference type="NCBI Taxonomy" id="1655232"/>
    <lineage>
        <taxon>Bacteria</taxon>
        <taxon>Pseudomonadati</taxon>
        <taxon>Pseudomonadota</taxon>
        <taxon>Betaproteobacteria</taxon>
        <taxon>Neisseriales</taxon>
        <taxon>Chromobacteriaceae</taxon>
        <taxon>Vogesella</taxon>
    </lineage>
</organism>
<protein>
    <submittedName>
        <fullName evidence="2">DUF4113 domain-containing protein</fullName>
    </submittedName>
</protein>
<accession>A0ABV7R9S4</accession>